<feature type="signal peptide" evidence="1">
    <location>
        <begin position="1"/>
        <end position="24"/>
    </location>
</feature>
<gene>
    <name evidence="2" type="ORF">E2C01_063255</name>
</gene>
<dbReference type="EMBL" id="VSRR010028791">
    <property type="protein sequence ID" value="MPC69042.1"/>
    <property type="molecule type" value="Genomic_DNA"/>
</dbReference>
<evidence type="ECO:0000313" key="3">
    <source>
        <dbReference type="Proteomes" id="UP000324222"/>
    </source>
</evidence>
<accession>A0A5B7HD73</accession>
<keyword evidence="3" id="KW-1185">Reference proteome</keyword>
<evidence type="ECO:0000313" key="2">
    <source>
        <dbReference type="EMBL" id="MPC69042.1"/>
    </source>
</evidence>
<reference evidence="2 3" key="1">
    <citation type="submission" date="2019-05" db="EMBL/GenBank/DDBJ databases">
        <title>Another draft genome of Portunus trituberculatus and its Hox gene families provides insights of decapod evolution.</title>
        <authorList>
            <person name="Jeong J.-H."/>
            <person name="Song I."/>
            <person name="Kim S."/>
            <person name="Choi T."/>
            <person name="Kim D."/>
            <person name="Ryu S."/>
            <person name="Kim W."/>
        </authorList>
    </citation>
    <scope>NUCLEOTIDE SEQUENCE [LARGE SCALE GENOMIC DNA]</scope>
    <source>
        <tissue evidence="2">Muscle</tissue>
    </source>
</reference>
<organism evidence="2 3">
    <name type="scientific">Portunus trituberculatus</name>
    <name type="common">Swimming crab</name>
    <name type="synonym">Neptunus trituberculatus</name>
    <dbReference type="NCBI Taxonomy" id="210409"/>
    <lineage>
        <taxon>Eukaryota</taxon>
        <taxon>Metazoa</taxon>
        <taxon>Ecdysozoa</taxon>
        <taxon>Arthropoda</taxon>
        <taxon>Crustacea</taxon>
        <taxon>Multicrustacea</taxon>
        <taxon>Malacostraca</taxon>
        <taxon>Eumalacostraca</taxon>
        <taxon>Eucarida</taxon>
        <taxon>Decapoda</taxon>
        <taxon>Pleocyemata</taxon>
        <taxon>Brachyura</taxon>
        <taxon>Eubrachyura</taxon>
        <taxon>Portunoidea</taxon>
        <taxon>Portunidae</taxon>
        <taxon>Portuninae</taxon>
        <taxon>Portunus</taxon>
    </lineage>
</organism>
<dbReference type="AlphaFoldDB" id="A0A5B7HD73"/>
<feature type="chain" id="PRO_5022787963" evidence="1">
    <location>
        <begin position="25"/>
        <end position="111"/>
    </location>
</feature>
<evidence type="ECO:0000256" key="1">
    <source>
        <dbReference type="SAM" id="SignalP"/>
    </source>
</evidence>
<sequence>MGRRQLFQIVQGVYELLFVGCVEAMHDWPLTAAITFVSLLQSHKPKTTTCCVALAVAWKVTRQEMLPTVSAASSRSQKQETLAGVLSAALGAGVVSSCWGWQTRQWAAIGR</sequence>
<name>A0A5B7HD73_PORTR</name>
<comment type="caution">
    <text evidence="2">The sequence shown here is derived from an EMBL/GenBank/DDBJ whole genome shotgun (WGS) entry which is preliminary data.</text>
</comment>
<dbReference type="Proteomes" id="UP000324222">
    <property type="component" value="Unassembled WGS sequence"/>
</dbReference>
<proteinExistence type="predicted"/>
<protein>
    <submittedName>
        <fullName evidence="2">Uncharacterized protein</fullName>
    </submittedName>
</protein>
<keyword evidence="1" id="KW-0732">Signal</keyword>